<dbReference type="SUPFAM" id="SSF46689">
    <property type="entry name" value="Homeodomain-like"/>
    <property type="match status" value="1"/>
</dbReference>
<dbReference type="GO" id="GO:0003677">
    <property type="term" value="F:DNA binding"/>
    <property type="evidence" value="ECO:0007669"/>
    <property type="project" value="UniProtKB-UniRule"/>
</dbReference>
<evidence type="ECO:0000256" key="3">
    <source>
        <dbReference type="ARBA" id="ARBA00023163"/>
    </source>
</evidence>
<dbReference type="PROSITE" id="PS50977">
    <property type="entry name" value="HTH_TETR_2"/>
    <property type="match status" value="1"/>
</dbReference>
<proteinExistence type="predicted"/>
<evidence type="ECO:0000313" key="6">
    <source>
        <dbReference type="EMBL" id="ORJ58085.1"/>
    </source>
</evidence>
<dbReference type="InterPro" id="IPR036271">
    <property type="entry name" value="Tet_transcr_reg_TetR-rel_C_sf"/>
</dbReference>
<feature type="domain" description="HTH tetR-type" evidence="5">
    <location>
        <begin position="9"/>
        <end position="69"/>
    </location>
</feature>
<dbReference type="RefSeq" id="WP_084952553.1">
    <property type="nucleotide sequence ID" value="NZ_MZZM01000025.1"/>
</dbReference>
<comment type="caution">
    <text evidence="6">The sequence shown here is derived from an EMBL/GenBank/DDBJ whole genome shotgun (WGS) entry which is preliminary data.</text>
</comment>
<keyword evidence="2 4" id="KW-0238">DNA-binding</keyword>
<sequence length="199" mass="21402">MRYPPDHKARARAALLRAGTQSMKVSGFHGIGVDGLAAAADVTSGAFYSNFANKEAMLQAIIDASLGEPFLSDAEQGSKSERREKLNSFVAEYLSVYHIDHPADGCVMPTLSADVARSGTATRQTYERKIAELAQRVAELLDGADRERRAWSIVALLVGAVSIARAMPDTGPRASVLDDTRETIDRLISPGKSAGKQRN</sequence>
<dbReference type="Proteomes" id="UP000193040">
    <property type="component" value="Unassembled WGS sequence"/>
</dbReference>
<dbReference type="PANTHER" id="PTHR47506:SF7">
    <property type="entry name" value="TRANSCRIPTIONAL REGULATORY PROTEIN"/>
    <property type="match status" value="1"/>
</dbReference>
<keyword evidence="1" id="KW-0805">Transcription regulation</keyword>
<reference evidence="6 7" key="1">
    <citation type="submission" date="2017-03" db="EMBL/GenBank/DDBJ databases">
        <title>Genomic insights into Mycobacterium simiae human colonization.</title>
        <authorList>
            <person name="Steffani J.L."/>
            <person name="Brunck M.E."/>
            <person name="Cruz E."/>
            <person name="Montiel R."/>
            <person name="Barona F."/>
        </authorList>
    </citation>
    <scope>NUCLEOTIDE SEQUENCE [LARGE SCALE GENOMIC DNA]</scope>
    <source>
        <strain evidence="6 7">MsiGto</strain>
    </source>
</reference>
<keyword evidence="7" id="KW-1185">Reference proteome</keyword>
<feature type="DNA-binding region" description="H-T-H motif" evidence="4">
    <location>
        <begin position="32"/>
        <end position="51"/>
    </location>
</feature>
<dbReference type="Gene3D" id="1.10.10.60">
    <property type="entry name" value="Homeodomain-like"/>
    <property type="match status" value="1"/>
</dbReference>
<evidence type="ECO:0000313" key="7">
    <source>
        <dbReference type="Proteomes" id="UP000193040"/>
    </source>
</evidence>
<evidence type="ECO:0000256" key="1">
    <source>
        <dbReference type="ARBA" id="ARBA00023015"/>
    </source>
</evidence>
<organism evidence="6 7">
    <name type="scientific">Mycobacterium simiae</name>
    <name type="common">Mycobacterium habana</name>
    <dbReference type="NCBI Taxonomy" id="1784"/>
    <lineage>
        <taxon>Bacteria</taxon>
        <taxon>Bacillati</taxon>
        <taxon>Actinomycetota</taxon>
        <taxon>Actinomycetes</taxon>
        <taxon>Mycobacteriales</taxon>
        <taxon>Mycobacteriaceae</taxon>
        <taxon>Mycobacterium</taxon>
        <taxon>Mycobacterium simiae complex</taxon>
    </lineage>
</organism>
<dbReference type="SUPFAM" id="SSF48498">
    <property type="entry name" value="Tetracyclin repressor-like, C-terminal domain"/>
    <property type="match status" value="1"/>
</dbReference>
<dbReference type="Pfam" id="PF00440">
    <property type="entry name" value="TetR_N"/>
    <property type="match status" value="1"/>
</dbReference>
<dbReference type="PANTHER" id="PTHR47506">
    <property type="entry name" value="TRANSCRIPTIONAL REGULATORY PROTEIN"/>
    <property type="match status" value="1"/>
</dbReference>
<evidence type="ECO:0000259" key="5">
    <source>
        <dbReference type="PROSITE" id="PS50977"/>
    </source>
</evidence>
<evidence type="ECO:0000256" key="2">
    <source>
        <dbReference type="ARBA" id="ARBA00023125"/>
    </source>
</evidence>
<dbReference type="InterPro" id="IPR009057">
    <property type="entry name" value="Homeodomain-like_sf"/>
</dbReference>
<dbReference type="Gene3D" id="1.10.357.10">
    <property type="entry name" value="Tetracycline Repressor, domain 2"/>
    <property type="match status" value="1"/>
</dbReference>
<name>A0A1X0XYW3_MYCSI</name>
<gene>
    <name evidence="6" type="ORF">B5M45_21205</name>
</gene>
<dbReference type="AlphaFoldDB" id="A0A1X0XYW3"/>
<dbReference type="InterPro" id="IPR001647">
    <property type="entry name" value="HTH_TetR"/>
</dbReference>
<evidence type="ECO:0000256" key="4">
    <source>
        <dbReference type="PROSITE-ProRule" id="PRU00335"/>
    </source>
</evidence>
<dbReference type="EMBL" id="MZZM01000025">
    <property type="protein sequence ID" value="ORJ58085.1"/>
    <property type="molecule type" value="Genomic_DNA"/>
</dbReference>
<protein>
    <recommendedName>
        <fullName evidence="5">HTH tetR-type domain-containing protein</fullName>
    </recommendedName>
</protein>
<accession>A0A1X0XYW3</accession>
<keyword evidence="3" id="KW-0804">Transcription</keyword>